<keyword evidence="1 3" id="KW-0436">Ligase</keyword>
<dbReference type="GO" id="GO:0016874">
    <property type="term" value="F:ligase activity"/>
    <property type="evidence" value="ECO:0007669"/>
    <property type="project" value="UniProtKB-KW"/>
</dbReference>
<dbReference type="EMBL" id="BMGM01000010">
    <property type="protein sequence ID" value="GGE41350.1"/>
    <property type="molecule type" value="Genomic_DNA"/>
</dbReference>
<dbReference type="PANTHER" id="PTHR12835:SF5">
    <property type="entry name" value="BIOTIN--PROTEIN LIGASE"/>
    <property type="match status" value="1"/>
</dbReference>
<dbReference type="NCBIfam" id="TIGR00121">
    <property type="entry name" value="birA_ligase"/>
    <property type="match status" value="1"/>
</dbReference>
<reference evidence="4" key="1">
    <citation type="journal article" date="2019" name="Int. J. Syst. Evol. Microbiol.">
        <title>The Global Catalogue of Microorganisms (GCM) 10K type strain sequencing project: providing services to taxonomists for standard genome sequencing and annotation.</title>
        <authorList>
            <consortium name="The Broad Institute Genomics Platform"/>
            <consortium name="The Broad Institute Genome Sequencing Center for Infectious Disease"/>
            <person name="Wu L."/>
            <person name="Ma J."/>
        </authorList>
    </citation>
    <scope>NUCLEOTIDE SEQUENCE [LARGE SCALE GENOMIC DNA]</scope>
    <source>
        <strain evidence="4">CGMCC 1.12931</strain>
    </source>
</reference>
<dbReference type="PANTHER" id="PTHR12835">
    <property type="entry name" value="BIOTIN PROTEIN LIGASE"/>
    <property type="match status" value="1"/>
</dbReference>
<name>A0ABQ1SL16_9FLAO</name>
<dbReference type="Gene3D" id="3.30.930.10">
    <property type="entry name" value="Bira Bifunctional Protein, Domain 2"/>
    <property type="match status" value="1"/>
</dbReference>
<comment type="caution">
    <text evidence="3">The sequence shown here is derived from an EMBL/GenBank/DDBJ whole genome shotgun (WGS) entry which is preliminary data.</text>
</comment>
<organism evidence="3 4">
    <name type="scientific">Psychroflexus planctonicus</name>
    <dbReference type="NCBI Taxonomy" id="1526575"/>
    <lineage>
        <taxon>Bacteria</taxon>
        <taxon>Pseudomonadati</taxon>
        <taxon>Bacteroidota</taxon>
        <taxon>Flavobacteriia</taxon>
        <taxon>Flavobacteriales</taxon>
        <taxon>Flavobacteriaceae</taxon>
        <taxon>Psychroflexus</taxon>
    </lineage>
</organism>
<proteinExistence type="predicted"/>
<keyword evidence="4" id="KW-1185">Reference proteome</keyword>
<dbReference type="RefSeq" id="WP_188459161.1">
    <property type="nucleotide sequence ID" value="NZ_BMGM01000010.1"/>
</dbReference>
<dbReference type="Proteomes" id="UP000599179">
    <property type="component" value="Unassembled WGS sequence"/>
</dbReference>
<dbReference type="InterPro" id="IPR004408">
    <property type="entry name" value="Biotin_CoA_COase_ligase"/>
</dbReference>
<dbReference type="Pfam" id="PF03099">
    <property type="entry name" value="BPL_LplA_LipB"/>
    <property type="match status" value="1"/>
</dbReference>
<evidence type="ECO:0000313" key="3">
    <source>
        <dbReference type="EMBL" id="GGE41350.1"/>
    </source>
</evidence>
<evidence type="ECO:0000313" key="4">
    <source>
        <dbReference type="Proteomes" id="UP000599179"/>
    </source>
</evidence>
<dbReference type="InterPro" id="IPR004143">
    <property type="entry name" value="BPL_LPL_catalytic"/>
</dbReference>
<accession>A0ABQ1SL16</accession>
<gene>
    <name evidence="3" type="primary">birA</name>
    <name evidence="3" type="ORF">GCM10010832_21730</name>
</gene>
<dbReference type="PROSITE" id="PS51733">
    <property type="entry name" value="BPL_LPL_CATALYTIC"/>
    <property type="match status" value="1"/>
</dbReference>
<evidence type="ECO:0000256" key="1">
    <source>
        <dbReference type="ARBA" id="ARBA00022598"/>
    </source>
</evidence>
<protein>
    <submittedName>
        <fullName evidence="3">Biotin--[acetyl-CoA-carboxylase] ligase</fullName>
    </submittedName>
</protein>
<evidence type="ECO:0000259" key="2">
    <source>
        <dbReference type="PROSITE" id="PS51733"/>
    </source>
</evidence>
<feature type="domain" description="BPL/LPL catalytic" evidence="2">
    <location>
        <begin position="1"/>
        <end position="179"/>
    </location>
</feature>
<dbReference type="InterPro" id="IPR045864">
    <property type="entry name" value="aa-tRNA-synth_II/BPL/LPL"/>
</dbReference>
<sequence>MEFQVLSIIQTESTNNYARQLLHEGHITTNFCVLTPNQVAGKGQLGASWQSDKGQNLTFSLVLQNLKLDVKNQFKLSALVSLNLINALKNLGFFKVQLKWPNDIISNRYKIAGILIETIIQNRLVNSAIVGIGLNVNQTEFVGLPQASSLKKITGIHYNLDEVLYAILSEMQKIPIQLKTRNTTEIFERYHELLFRKQSASMFQFPDGRKLPGIIQGVKTNGSLRVLFEDEQEESFDVKEIKLLY</sequence>
<dbReference type="CDD" id="cd16442">
    <property type="entry name" value="BPL"/>
    <property type="match status" value="1"/>
</dbReference>
<dbReference type="SUPFAM" id="SSF55681">
    <property type="entry name" value="Class II aaRS and biotin synthetases"/>
    <property type="match status" value="1"/>
</dbReference>